<dbReference type="CDD" id="cd16702">
    <property type="entry name" value="RING_CH-C4HC3_MARCH6"/>
    <property type="match status" value="1"/>
</dbReference>
<keyword evidence="11 14" id="KW-1133">Transmembrane helix</keyword>
<feature type="compositionally biased region" description="Polar residues" evidence="13">
    <location>
        <begin position="390"/>
        <end position="400"/>
    </location>
</feature>
<dbReference type="GO" id="GO:0005789">
    <property type="term" value="C:endoplasmic reticulum membrane"/>
    <property type="evidence" value="ECO:0007669"/>
    <property type="project" value="TreeGrafter"/>
</dbReference>
<gene>
    <name evidence="16" type="ORF">M441DRAFT_127875</name>
</gene>
<name>A0A2T3ZMG3_TRIA4</name>
<evidence type="ECO:0000256" key="14">
    <source>
        <dbReference type="SAM" id="Phobius"/>
    </source>
</evidence>
<evidence type="ECO:0000256" key="4">
    <source>
        <dbReference type="ARBA" id="ARBA00012483"/>
    </source>
</evidence>
<feature type="transmembrane region" description="Helical" evidence="14">
    <location>
        <begin position="1100"/>
        <end position="1118"/>
    </location>
</feature>
<comment type="pathway">
    <text evidence="3">Protein modification; protein ubiquitination.</text>
</comment>
<accession>A0A2T3ZMG3</accession>
<evidence type="ECO:0000256" key="1">
    <source>
        <dbReference type="ARBA" id="ARBA00000900"/>
    </source>
</evidence>
<proteinExistence type="predicted"/>
<evidence type="ECO:0000256" key="6">
    <source>
        <dbReference type="ARBA" id="ARBA00022692"/>
    </source>
</evidence>
<keyword evidence="7" id="KW-0479">Metal-binding</keyword>
<dbReference type="PANTHER" id="PTHR13145:SF0">
    <property type="entry name" value="E3 UBIQUITIN-PROTEIN LIGASE MARCHF6"/>
    <property type="match status" value="1"/>
</dbReference>
<feature type="transmembrane region" description="Helical" evidence="14">
    <location>
        <begin position="791"/>
        <end position="814"/>
    </location>
</feature>
<evidence type="ECO:0000256" key="8">
    <source>
        <dbReference type="ARBA" id="ARBA00022771"/>
    </source>
</evidence>
<keyword evidence="5" id="KW-0808">Transferase</keyword>
<dbReference type="Pfam" id="PF23113">
    <property type="entry name" value="MARCHF6_C"/>
    <property type="match status" value="1"/>
</dbReference>
<dbReference type="SUPFAM" id="SSF57850">
    <property type="entry name" value="RING/U-box"/>
    <property type="match status" value="1"/>
</dbReference>
<feature type="transmembrane region" description="Helical" evidence="14">
    <location>
        <begin position="844"/>
        <end position="869"/>
    </location>
</feature>
<dbReference type="GO" id="GO:0036503">
    <property type="term" value="P:ERAD pathway"/>
    <property type="evidence" value="ECO:0007669"/>
    <property type="project" value="TreeGrafter"/>
</dbReference>
<dbReference type="InterPro" id="IPR056521">
    <property type="entry name" value="MARCHF6-like_C"/>
</dbReference>
<dbReference type="Pfam" id="PF12906">
    <property type="entry name" value="RINGv"/>
    <property type="match status" value="1"/>
</dbReference>
<evidence type="ECO:0000313" key="17">
    <source>
        <dbReference type="Proteomes" id="UP000240493"/>
    </source>
</evidence>
<evidence type="ECO:0000256" key="7">
    <source>
        <dbReference type="ARBA" id="ARBA00022723"/>
    </source>
</evidence>
<feature type="transmembrane region" description="Helical" evidence="14">
    <location>
        <begin position="1587"/>
        <end position="1606"/>
    </location>
</feature>
<keyword evidence="10" id="KW-0862">Zinc</keyword>
<dbReference type="STRING" id="1042311.A0A2T3ZMG3"/>
<feature type="compositionally biased region" description="Acidic residues" evidence="13">
    <location>
        <begin position="343"/>
        <end position="352"/>
    </location>
</feature>
<comment type="catalytic activity">
    <reaction evidence="1">
        <text>S-ubiquitinyl-[E2 ubiquitin-conjugating enzyme]-L-cysteine + [acceptor protein]-L-lysine = [E2 ubiquitin-conjugating enzyme]-L-cysteine + N(6)-ubiquitinyl-[acceptor protein]-L-lysine.</text>
        <dbReference type="EC" id="2.3.2.27"/>
    </reaction>
</comment>
<dbReference type="OrthoDB" id="1108038at2759"/>
<dbReference type="Gene3D" id="3.30.40.10">
    <property type="entry name" value="Zinc/RING finger domain, C3HC4 (zinc finger)"/>
    <property type="match status" value="1"/>
</dbReference>
<evidence type="ECO:0000256" key="9">
    <source>
        <dbReference type="ARBA" id="ARBA00022786"/>
    </source>
</evidence>
<dbReference type="GO" id="GO:0061630">
    <property type="term" value="F:ubiquitin protein ligase activity"/>
    <property type="evidence" value="ECO:0007669"/>
    <property type="project" value="UniProtKB-EC"/>
</dbReference>
<keyword evidence="12 14" id="KW-0472">Membrane</keyword>
<reference evidence="16 17" key="1">
    <citation type="submission" date="2016-07" db="EMBL/GenBank/DDBJ databases">
        <title>Multiple horizontal gene transfer events from other fungi enriched the ability of initially mycotrophic Trichoderma (Ascomycota) to feed on dead plant biomass.</title>
        <authorList>
            <consortium name="DOE Joint Genome Institute"/>
            <person name="Aerts A."/>
            <person name="Atanasova L."/>
            <person name="Chenthamara K."/>
            <person name="Zhang J."/>
            <person name="Grujic M."/>
            <person name="Henrissat B."/>
            <person name="Kuo A."/>
            <person name="Salamov A."/>
            <person name="Lipzen A."/>
            <person name="Labutti K."/>
            <person name="Barry K."/>
            <person name="Miao Y."/>
            <person name="Rahimi M.J."/>
            <person name="Shen Q."/>
            <person name="Grigoriev I.V."/>
            <person name="Kubicek C.P."/>
            <person name="Druzhinina I.S."/>
        </authorList>
    </citation>
    <scope>NUCLEOTIDE SEQUENCE [LARGE SCALE GENOMIC DNA]</scope>
    <source>
        <strain evidence="16 17">CBS 433.97</strain>
    </source>
</reference>
<evidence type="ECO:0000256" key="10">
    <source>
        <dbReference type="ARBA" id="ARBA00022833"/>
    </source>
</evidence>
<keyword evidence="17" id="KW-1185">Reference proteome</keyword>
<comment type="subcellular location">
    <subcellularLocation>
        <location evidence="2">Membrane</location>
        <topology evidence="2">Multi-pass membrane protein</topology>
    </subcellularLocation>
</comment>
<feature type="region of interest" description="Disordered" evidence="13">
    <location>
        <begin position="476"/>
        <end position="642"/>
    </location>
</feature>
<feature type="transmembrane region" description="Helical" evidence="14">
    <location>
        <begin position="1431"/>
        <end position="1449"/>
    </location>
</feature>
<feature type="compositionally biased region" description="Basic and acidic residues" evidence="13">
    <location>
        <begin position="486"/>
        <end position="499"/>
    </location>
</feature>
<evidence type="ECO:0000256" key="2">
    <source>
        <dbReference type="ARBA" id="ARBA00004141"/>
    </source>
</evidence>
<feature type="compositionally biased region" description="Polar residues" evidence="13">
    <location>
        <begin position="538"/>
        <end position="561"/>
    </location>
</feature>
<dbReference type="InterPro" id="IPR013083">
    <property type="entry name" value="Znf_RING/FYVE/PHD"/>
</dbReference>
<feature type="domain" description="RING-CH-type" evidence="15">
    <location>
        <begin position="25"/>
        <end position="86"/>
    </location>
</feature>
<dbReference type="EC" id="2.3.2.27" evidence="4"/>
<dbReference type="PROSITE" id="PS51292">
    <property type="entry name" value="ZF_RING_CH"/>
    <property type="match status" value="1"/>
</dbReference>
<dbReference type="SMART" id="SM00744">
    <property type="entry name" value="RINGv"/>
    <property type="match status" value="1"/>
</dbReference>
<dbReference type="PANTHER" id="PTHR13145">
    <property type="entry name" value="SSM4 PROTEIN"/>
    <property type="match status" value="1"/>
</dbReference>
<dbReference type="EMBL" id="KZ679256">
    <property type="protein sequence ID" value="PTB45999.1"/>
    <property type="molecule type" value="Genomic_DNA"/>
</dbReference>
<keyword evidence="9" id="KW-0833">Ubl conjugation pathway</keyword>
<feature type="transmembrane region" description="Helical" evidence="14">
    <location>
        <begin position="1388"/>
        <end position="1411"/>
    </location>
</feature>
<evidence type="ECO:0000256" key="3">
    <source>
        <dbReference type="ARBA" id="ARBA00004906"/>
    </source>
</evidence>
<feature type="compositionally biased region" description="Basic and acidic residues" evidence="13">
    <location>
        <begin position="611"/>
        <end position="636"/>
    </location>
</feature>
<feature type="region of interest" description="Disordered" evidence="13">
    <location>
        <begin position="370"/>
        <end position="400"/>
    </location>
</feature>
<feature type="transmembrane region" description="Helical" evidence="14">
    <location>
        <begin position="279"/>
        <end position="298"/>
    </location>
</feature>
<feature type="transmembrane region" description="Helical" evidence="14">
    <location>
        <begin position="1489"/>
        <end position="1513"/>
    </location>
</feature>
<feature type="transmembrane region" description="Helical" evidence="14">
    <location>
        <begin position="1003"/>
        <end position="1021"/>
    </location>
</feature>
<feature type="transmembrane region" description="Helical" evidence="14">
    <location>
        <begin position="114"/>
        <end position="135"/>
    </location>
</feature>
<feature type="transmembrane region" description="Helical" evidence="14">
    <location>
        <begin position="1053"/>
        <end position="1080"/>
    </location>
</feature>
<evidence type="ECO:0000256" key="5">
    <source>
        <dbReference type="ARBA" id="ARBA00022679"/>
    </source>
</evidence>
<dbReference type="InterPro" id="IPR057211">
    <property type="entry name" value="DUF7889"/>
</dbReference>
<dbReference type="GO" id="GO:0008270">
    <property type="term" value="F:zinc ion binding"/>
    <property type="evidence" value="ECO:0007669"/>
    <property type="project" value="UniProtKB-KW"/>
</dbReference>
<dbReference type="InterPro" id="IPR011016">
    <property type="entry name" value="Znf_RING-CH"/>
</dbReference>
<dbReference type="Pfam" id="PF25417">
    <property type="entry name" value="DUF7889"/>
    <property type="match status" value="1"/>
</dbReference>
<evidence type="ECO:0000259" key="15">
    <source>
        <dbReference type="PROSITE" id="PS51292"/>
    </source>
</evidence>
<organism evidence="16 17">
    <name type="scientific">Trichoderma asperellum (strain ATCC 204424 / CBS 433.97 / NBRC 101777)</name>
    <dbReference type="NCBI Taxonomy" id="1042311"/>
    <lineage>
        <taxon>Eukaryota</taxon>
        <taxon>Fungi</taxon>
        <taxon>Dikarya</taxon>
        <taxon>Ascomycota</taxon>
        <taxon>Pezizomycotina</taxon>
        <taxon>Sordariomycetes</taxon>
        <taxon>Hypocreomycetidae</taxon>
        <taxon>Hypocreales</taxon>
        <taxon>Hypocreaceae</taxon>
        <taxon>Trichoderma</taxon>
    </lineage>
</organism>
<protein>
    <recommendedName>
        <fullName evidence="4">RING-type E3 ubiquitin transferase</fullName>
        <ecNumber evidence="4">2.3.2.27</ecNumber>
    </recommendedName>
</protein>
<dbReference type="FunFam" id="3.30.40.10:FF:000287">
    <property type="entry name" value="RING finger membrane protein"/>
    <property type="match status" value="1"/>
</dbReference>
<keyword evidence="6 14" id="KW-0812">Transmembrane</keyword>
<evidence type="ECO:0000256" key="12">
    <source>
        <dbReference type="ARBA" id="ARBA00023136"/>
    </source>
</evidence>
<evidence type="ECO:0000256" key="13">
    <source>
        <dbReference type="SAM" id="MobiDB-lite"/>
    </source>
</evidence>
<feature type="transmembrane region" description="Helical" evidence="14">
    <location>
        <begin position="1159"/>
        <end position="1182"/>
    </location>
</feature>
<feature type="transmembrane region" description="Helical" evidence="14">
    <location>
        <begin position="1202"/>
        <end position="1220"/>
    </location>
</feature>
<evidence type="ECO:0000313" key="16">
    <source>
        <dbReference type="EMBL" id="PTB45999.1"/>
    </source>
</evidence>
<feature type="region of interest" description="Disordered" evidence="13">
    <location>
        <begin position="318"/>
        <end position="352"/>
    </location>
</feature>
<dbReference type="Proteomes" id="UP000240493">
    <property type="component" value="Unassembled WGS sequence"/>
</dbReference>
<keyword evidence="8" id="KW-0863">Zinc-finger</keyword>
<sequence>MEDAASDTGPAAQQHRYDDRLNTAAIDTAPAICRICRGEGTPVEPLFYPCKCSGSIKYVHQDCLMEWLSHSQKKYCELCKTPFRFTKLYAPDMPQSLPIHIFVEHMAKYMFRNLLVWLRAAVAISVWVFWLPYFMRAVWSFMFWISDEGLGGSIISRINETNSTMSAIPSSILAIGTCPASPLLAATTTSAAEVEAVVGQLEGKDVSDYFVRFLLNSFTSPLLASDGELGYAANSSAALNNASQFAAATTLLSNVGVLGNLTRNASLNRAIVSVLEGQIITVLVIISFILIILVRDYVVQQQPEINMRAAFAAPENDIQDVPEPGEIIQQDNLPPANLHPTDSDDETLEDSDQVGDQDWQRMPAGRLAPAGEQALTPDSSNHSMPDHDSFPTSSTNTSLQNDQLNSHAREGADEGDAAEEPTTLDEYLRIYRRANGDLQDTLRIIEEEGLQEKLKYWVEFTRRSTSTIENTSRIVTNEPAMEEVDQEHPEHEIDSDHDTLQSPSNWKGKEPWSPTQADLDISGPSDAPEDDFFGATSRPRSMSDGLQGQFSANPLANNSWSFDALPVDDKPDEPSQALPAIQEQFTQDLSDGEPSEEFSGQPRDFDDEDDSHLSREAYRRLPDRDTYQRYPPREIEQPLPNLNEREQRLDAEIEAQPPHANGAAEEAAVNGADAPAAGFAEKIADFMWGNMDDLDPPVVPRALIVAAHRAALDDIAAEEAVERAAGQGAAAGNNDRDDPWVDVPAEPNGDDGEGIAADDNAAPLDPEAIEDMEDFEGVMELIGMRGPIAGLFQNAIFCAVLVSVTIFACIFIPYNIGRVSVWLLASPMRVVRLLFELSKLLQDATFLVGGLGSWCALNFVDIFAAVMGGSVKAHIVSARKMSWGLWTGAASRICTFLFKDFFPMSATEIHNFSAVSHDALNIVKGNVVSVFSNISSSLTTANTVGFDKVMATTMTLLSSTSETAIRVASLLTKPSSWVIDLSLAEEWPSLDPQLTYWSSLDRFWAILAGYTTMFLVGALYLKKGSPFSRNAIVHAWETGVIESLQQASGIMKVILIISIEMLVFPLYCGLLLDAALLPLFEDTTFTSRIIFTCKYPMTSVFVHWFVGTGYMFHFALFVSMCRKIMRPGVLYFIRDPDDPEFHPVRDVLERNLTTQLRKILFSAFVYGALVIVCLGGIVWGLSFAMPSALPIHYSSNEPVLEFPVDLLFYNFLMPLAVKFFKPSDALHTMYTWWFRRCARALRLSYFLFGERRVDEEGVLHLPAETPAGRIPHMGYLLELAEDGNAIVPKTWRDTFEGGDLKPTTHMSSSERKAYRHKKARLVESHQLVKDGKFIRAPASDRIKIPKGQQVFLTVSERNRRKDGRADDDIYSSDQYLQVYIPPNFRTRIFTFILLIWLFASVTGVGFTIIPLVLGRKIFKELIPDYIRTNDIYAFSIGVFLLGSVAYAIARQHTIRKKIGKWVREAERDMLEGEIAGRIARIAIHTAKLFYAYTVLLVVFPLLTSALMELYVAIPLHTYMHPPTAVSTLKDEGANRHTVRVIQSWVLGLLYLKLGSRMITSLFPDSRASAAVRNIIRRRWWLRPNVRLLTRGFVIPGLLISCVAIYGPPTVARFIIKHTSLAGGSGSEDAAAAVTATVIYRQSYPIAACAAILAKHAVGFIKVMNRWTASVRDEAYLIGERLHNFGSRTSSTKKTKVRARRANA</sequence>
<evidence type="ECO:0000256" key="11">
    <source>
        <dbReference type="ARBA" id="ARBA00022989"/>
    </source>
</evidence>